<dbReference type="EMBL" id="LRDH01000151">
    <property type="protein sequence ID" value="PPV12270.1"/>
    <property type="molecule type" value="Genomic_DNA"/>
</dbReference>
<reference evidence="1 2" key="1">
    <citation type="submission" date="2016-01" db="EMBL/GenBank/DDBJ databases">
        <title>Characterization of the Clostridium difficile lineages that are prevalent in Hong Kong and China.</title>
        <authorList>
            <person name="Kwok J.S.-L."/>
            <person name="Lam W.-Y."/>
            <person name="Ip M."/>
            <person name="Chan T.-F."/>
            <person name="Hawkey P.M."/>
            <person name="Tsui S.K.-W."/>
        </authorList>
    </citation>
    <scope>NUCLEOTIDE SEQUENCE [LARGE SCALE GENOMIC DNA]</scope>
    <source>
        <strain evidence="1 2">300064</strain>
    </source>
</reference>
<evidence type="ECO:0000313" key="1">
    <source>
        <dbReference type="EMBL" id="PPV12270.1"/>
    </source>
</evidence>
<dbReference type="Proteomes" id="UP000238081">
    <property type="component" value="Unassembled WGS sequence"/>
</dbReference>
<dbReference type="AlphaFoldDB" id="A0A2S7F617"/>
<comment type="caution">
    <text evidence="1">The sequence shown here is derived from an EMBL/GenBank/DDBJ whole genome shotgun (WGS) entry which is preliminary data.</text>
</comment>
<accession>A0A2S7F617</accession>
<dbReference type="RefSeq" id="WP_003410887.1">
    <property type="nucleotide sequence ID" value="NZ_CP013239.1"/>
</dbReference>
<organism evidence="1 2">
    <name type="scientific">Clostridium butyricum</name>
    <dbReference type="NCBI Taxonomy" id="1492"/>
    <lineage>
        <taxon>Bacteria</taxon>
        <taxon>Bacillati</taxon>
        <taxon>Bacillota</taxon>
        <taxon>Clostridia</taxon>
        <taxon>Eubacteriales</taxon>
        <taxon>Clostridiaceae</taxon>
        <taxon>Clostridium</taxon>
    </lineage>
</organism>
<sequence length="137" mass="15848">MNREPYNEFLLIMPEGTCKGFNDFESAKAYINIYYERAIDENIDDDDENDMTEIGSGDTRINICTKLGVEEGKCELYKTEEVINKISDELVFDTEKKEIVEKLCEADIDFNIYDNNLDLLISDVEPIDIMETYGEID</sequence>
<name>A0A2S7F617_CLOBU</name>
<gene>
    <name evidence="1" type="ORF">AWN73_05425</name>
</gene>
<evidence type="ECO:0000313" key="2">
    <source>
        <dbReference type="Proteomes" id="UP000238081"/>
    </source>
</evidence>
<protein>
    <submittedName>
        <fullName evidence="1">Uncharacterized protein</fullName>
    </submittedName>
</protein>
<proteinExistence type="predicted"/>